<reference evidence="1" key="1">
    <citation type="submission" date="2020-04" db="EMBL/GenBank/DDBJ databases">
        <authorList>
            <person name="Chiriac C."/>
            <person name="Salcher M."/>
            <person name="Ghai R."/>
            <person name="Kavagutti S V."/>
        </authorList>
    </citation>
    <scope>NUCLEOTIDE SEQUENCE</scope>
</reference>
<gene>
    <name evidence="1" type="ORF">UFOVP398_60</name>
</gene>
<dbReference type="EMBL" id="LR796376">
    <property type="protein sequence ID" value="CAB4140641.1"/>
    <property type="molecule type" value="Genomic_DNA"/>
</dbReference>
<protein>
    <submittedName>
        <fullName evidence="1">Uncharacterized protein</fullName>
    </submittedName>
</protein>
<accession>A0A6J5M390</accession>
<evidence type="ECO:0000313" key="1">
    <source>
        <dbReference type="EMBL" id="CAB4140641.1"/>
    </source>
</evidence>
<name>A0A6J5M390_9CAUD</name>
<proteinExistence type="predicted"/>
<organism evidence="1">
    <name type="scientific">uncultured Caudovirales phage</name>
    <dbReference type="NCBI Taxonomy" id="2100421"/>
    <lineage>
        <taxon>Viruses</taxon>
        <taxon>Duplodnaviria</taxon>
        <taxon>Heunggongvirae</taxon>
        <taxon>Uroviricota</taxon>
        <taxon>Caudoviricetes</taxon>
        <taxon>Peduoviridae</taxon>
        <taxon>Maltschvirus</taxon>
        <taxon>Maltschvirus maltsch</taxon>
    </lineage>
</organism>
<sequence length="52" mass="5964">MNKNDTYVFFALFAFLGLMFISLAFTARAQVELQLRCIEARGTWTEKGCVIK</sequence>